<comment type="catalytic activity">
    <reaction evidence="1">
        <text>ATP + protein L-histidine = ADP + protein N-phospho-L-histidine.</text>
        <dbReference type="EC" id="2.7.13.3"/>
    </reaction>
</comment>
<evidence type="ECO:0000256" key="2">
    <source>
        <dbReference type="ARBA" id="ARBA00012438"/>
    </source>
</evidence>
<dbReference type="GO" id="GO:0046983">
    <property type="term" value="F:protein dimerization activity"/>
    <property type="evidence" value="ECO:0007669"/>
    <property type="project" value="InterPro"/>
</dbReference>
<dbReference type="GO" id="GO:0016020">
    <property type="term" value="C:membrane"/>
    <property type="evidence" value="ECO:0007669"/>
    <property type="project" value="InterPro"/>
</dbReference>
<evidence type="ECO:0000256" key="6">
    <source>
        <dbReference type="ARBA" id="ARBA00022777"/>
    </source>
</evidence>
<dbReference type="Proteomes" id="UP000265955">
    <property type="component" value="Unassembled WGS sequence"/>
</dbReference>
<protein>
    <recommendedName>
        <fullName evidence="2">histidine kinase</fullName>
        <ecNumber evidence="2">2.7.13.3</ecNumber>
    </recommendedName>
</protein>
<feature type="region of interest" description="Disordered" evidence="9">
    <location>
        <begin position="201"/>
        <end position="223"/>
    </location>
</feature>
<evidence type="ECO:0000256" key="9">
    <source>
        <dbReference type="SAM" id="MobiDB-lite"/>
    </source>
</evidence>
<keyword evidence="3" id="KW-0597">Phosphoprotein</keyword>
<dbReference type="InterPro" id="IPR035965">
    <property type="entry name" value="PAS-like_dom_sf"/>
</dbReference>
<dbReference type="NCBIfam" id="TIGR00229">
    <property type="entry name" value="sensory_box"/>
    <property type="match status" value="1"/>
</dbReference>
<dbReference type="PANTHER" id="PTHR24421">
    <property type="entry name" value="NITRATE/NITRITE SENSOR PROTEIN NARX-RELATED"/>
    <property type="match status" value="1"/>
</dbReference>
<dbReference type="PANTHER" id="PTHR24421:SF10">
    <property type="entry name" value="NITRATE_NITRITE SENSOR PROTEIN NARQ"/>
    <property type="match status" value="1"/>
</dbReference>
<dbReference type="InterPro" id="IPR011712">
    <property type="entry name" value="Sig_transdc_His_kin_sub3_dim/P"/>
</dbReference>
<dbReference type="SMART" id="SM00091">
    <property type="entry name" value="PAS"/>
    <property type="match status" value="1"/>
</dbReference>
<comment type="caution">
    <text evidence="11">The sequence shown here is derived from an EMBL/GenBank/DDBJ whole genome shotgun (WGS) entry which is preliminary data.</text>
</comment>
<evidence type="ECO:0000256" key="8">
    <source>
        <dbReference type="ARBA" id="ARBA00023012"/>
    </source>
</evidence>
<dbReference type="CDD" id="cd00130">
    <property type="entry name" value="PAS"/>
    <property type="match status" value="1"/>
</dbReference>
<dbReference type="Gene3D" id="3.30.450.20">
    <property type="entry name" value="PAS domain"/>
    <property type="match status" value="1"/>
</dbReference>
<proteinExistence type="predicted"/>
<evidence type="ECO:0000256" key="4">
    <source>
        <dbReference type="ARBA" id="ARBA00022679"/>
    </source>
</evidence>
<evidence type="ECO:0000256" key="5">
    <source>
        <dbReference type="ARBA" id="ARBA00022741"/>
    </source>
</evidence>
<dbReference type="Gene3D" id="1.20.5.1930">
    <property type="match status" value="1"/>
</dbReference>
<dbReference type="InterPro" id="IPR013767">
    <property type="entry name" value="PAS_fold"/>
</dbReference>
<dbReference type="Pfam" id="PF02518">
    <property type="entry name" value="HATPase_c"/>
    <property type="match status" value="1"/>
</dbReference>
<feature type="domain" description="PAS" evidence="10">
    <location>
        <begin position="84"/>
        <end position="136"/>
    </location>
</feature>
<dbReference type="SUPFAM" id="SSF55874">
    <property type="entry name" value="ATPase domain of HSP90 chaperone/DNA topoisomerase II/histidine kinase"/>
    <property type="match status" value="1"/>
</dbReference>
<evidence type="ECO:0000313" key="12">
    <source>
        <dbReference type="Proteomes" id="UP000265955"/>
    </source>
</evidence>
<keyword evidence="6 11" id="KW-0418">Kinase</keyword>
<name>A0A3A3FQD9_9BURK</name>
<dbReference type="CDD" id="cd16917">
    <property type="entry name" value="HATPase_UhpB-NarQ-NarX-like"/>
    <property type="match status" value="1"/>
</dbReference>
<dbReference type="AlphaFoldDB" id="A0A3A3FQD9"/>
<dbReference type="Gene3D" id="3.30.565.10">
    <property type="entry name" value="Histidine kinase-like ATPase, C-terminal domain"/>
    <property type="match status" value="1"/>
</dbReference>
<evidence type="ECO:0000313" key="11">
    <source>
        <dbReference type="EMBL" id="RJF98256.1"/>
    </source>
</evidence>
<evidence type="ECO:0000259" key="10">
    <source>
        <dbReference type="PROSITE" id="PS50112"/>
    </source>
</evidence>
<evidence type="ECO:0000256" key="7">
    <source>
        <dbReference type="ARBA" id="ARBA00022840"/>
    </source>
</evidence>
<evidence type="ECO:0000256" key="3">
    <source>
        <dbReference type="ARBA" id="ARBA00022553"/>
    </source>
</evidence>
<gene>
    <name evidence="11" type="ORF">D3871_06820</name>
</gene>
<keyword evidence="5" id="KW-0547">Nucleotide-binding</keyword>
<organism evidence="11 12">
    <name type="scientific">Noviherbaspirillum saxi</name>
    <dbReference type="NCBI Taxonomy" id="2320863"/>
    <lineage>
        <taxon>Bacteria</taxon>
        <taxon>Pseudomonadati</taxon>
        <taxon>Pseudomonadota</taxon>
        <taxon>Betaproteobacteria</taxon>
        <taxon>Burkholderiales</taxon>
        <taxon>Oxalobacteraceae</taxon>
        <taxon>Noviherbaspirillum</taxon>
    </lineage>
</organism>
<accession>A0A3A3FQD9</accession>
<dbReference type="InterPro" id="IPR050482">
    <property type="entry name" value="Sensor_HK_TwoCompSys"/>
</dbReference>
<reference evidence="12" key="1">
    <citation type="submission" date="2018-09" db="EMBL/GenBank/DDBJ databases">
        <authorList>
            <person name="Zhu H."/>
        </authorList>
    </citation>
    <scope>NUCLEOTIDE SEQUENCE [LARGE SCALE GENOMIC DNA]</scope>
    <source>
        <strain evidence="12">K1R23-30</strain>
    </source>
</reference>
<dbReference type="Pfam" id="PF00989">
    <property type="entry name" value="PAS"/>
    <property type="match status" value="1"/>
</dbReference>
<dbReference type="InterPro" id="IPR003594">
    <property type="entry name" value="HATPase_dom"/>
</dbReference>
<dbReference type="GO" id="GO:0000155">
    <property type="term" value="F:phosphorelay sensor kinase activity"/>
    <property type="evidence" value="ECO:0007669"/>
    <property type="project" value="InterPro"/>
</dbReference>
<evidence type="ECO:0000256" key="1">
    <source>
        <dbReference type="ARBA" id="ARBA00000085"/>
    </source>
</evidence>
<dbReference type="SUPFAM" id="SSF55785">
    <property type="entry name" value="PYP-like sensor domain (PAS domain)"/>
    <property type="match status" value="1"/>
</dbReference>
<dbReference type="EC" id="2.7.13.3" evidence="2"/>
<keyword evidence="12" id="KW-1185">Reference proteome</keyword>
<keyword evidence="8" id="KW-0902">Two-component regulatory system</keyword>
<dbReference type="GO" id="GO:0005524">
    <property type="term" value="F:ATP binding"/>
    <property type="evidence" value="ECO:0007669"/>
    <property type="project" value="UniProtKB-KW"/>
</dbReference>
<dbReference type="EMBL" id="QYUO01000001">
    <property type="protein sequence ID" value="RJF98256.1"/>
    <property type="molecule type" value="Genomic_DNA"/>
</dbReference>
<dbReference type="InterPro" id="IPR000014">
    <property type="entry name" value="PAS"/>
</dbReference>
<dbReference type="GO" id="GO:0006355">
    <property type="term" value="P:regulation of DNA-templated transcription"/>
    <property type="evidence" value="ECO:0007669"/>
    <property type="project" value="InterPro"/>
</dbReference>
<feature type="compositionally biased region" description="Basic and acidic residues" evidence="9">
    <location>
        <begin position="205"/>
        <end position="219"/>
    </location>
</feature>
<keyword evidence="7" id="KW-0067">ATP-binding</keyword>
<dbReference type="InterPro" id="IPR036890">
    <property type="entry name" value="HATPase_C_sf"/>
</dbReference>
<keyword evidence="4" id="KW-0808">Transferase</keyword>
<dbReference type="Pfam" id="PF07730">
    <property type="entry name" value="HisKA_3"/>
    <property type="match status" value="1"/>
</dbReference>
<sequence>MSSRATRVIGKGPGADLHDAQVRSYHPSRLPAIRRVADFRARTSKPDNQPSGTREIVMTTYLEPSTGKLTNIITTLARFPTNKVGSSLRSVIQSALDGVIIVDSMRQIVLVNQKVERIFGHSAESLLDRSLDILMPARLVNEQRRRMDRLATARITGRRAKVELKGLHAGGNSMTLHASISRVTVHGELFLALIVQDPSAQHSAGEPKQRPSRPSELRKWAASTQQATEVEKRRFSKKLYDDIGQRLSVLKLDLDWLENSLAQTNASLPARVAQMQGLLDNVITMTKSMASALRPPLLDDFGLLPAVEWMAENFQKRSGILCSIENKGLNKKLEDPIASVIFRVIQEGLSNIERHSHASHARISFTHTRNQLDVMIEDDGIGMEPGVENKAGCYGLIAMQERIFVLGGTITIRSAEPHGVAIYASIPVEPIFPKDQTSSTPTSRL</sequence>
<dbReference type="PROSITE" id="PS50112">
    <property type="entry name" value="PAS"/>
    <property type="match status" value="1"/>
</dbReference>